<proteinExistence type="predicted"/>
<evidence type="ECO:0000313" key="1">
    <source>
        <dbReference type="EMBL" id="BAS20984.1"/>
    </source>
</evidence>
<reference evidence="2" key="1">
    <citation type="submission" date="2015-08" db="EMBL/GenBank/DDBJ databases">
        <title>Complete genome sequence of Rothia mucilaginosa strain NUM-Rm6536.</title>
        <authorList>
            <person name="Nambu T."/>
        </authorList>
    </citation>
    <scope>NUCLEOTIDE SEQUENCE [LARGE SCALE GENOMIC DNA]</scope>
    <source>
        <strain evidence="2">NUM-Rm6536</strain>
    </source>
</reference>
<accession>A0A0K2S1L5</accession>
<dbReference type="Proteomes" id="UP000066203">
    <property type="component" value="Chromosome"/>
</dbReference>
<dbReference type="EMBL" id="AP014938">
    <property type="protein sequence ID" value="BAS20984.1"/>
    <property type="molecule type" value="Genomic_DNA"/>
</dbReference>
<dbReference type="AlphaFoldDB" id="A0A0K2S1L5"/>
<gene>
    <name evidence="1" type="ORF">RM6536_1737</name>
</gene>
<name>A0A0K2S1L5_9MICC</name>
<sequence length="44" mass="4255">MVLCSGSLGGARETAGACRGHLGLAHTTNRASCTNLPQSAGVGA</sequence>
<evidence type="ECO:0000313" key="2">
    <source>
        <dbReference type="Proteomes" id="UP000066203"/>
    </source>
</evidence>
<dbReference type="PATRIC" id="fig|43675.28.peg.1779"/>
<protein>
    <submittedName>
        <fullName evidence="1">Uncharacterized protein</fullName>
    </submittedName>
</protein>
<organism evidence="1">
    <name type="scientific">Rothia mucilaginosa</name>
    <dbReference type="NCBI Taxonomy" id="43675"/>
    <lineage>
        <taxon>Bacteria</taxon>
        <taxon>Bacillati</taxon>
        <taxon>Actinomycetota</taxon>
        <taxon>Actinomycetes</taxon>
        <taxon>Micrococcales</taxon>
        <taxon>Micrococcaceae</taxon>
        <taxon>Rothia</taxon>
    </lineage>
</organism>